<evidence type="ECO:0000256" key="1">
    <source>
        <dbReference type="SAM" id="MobiDB-lite"/>
    </source>
</evidence>
<proteinExistence type="predicted"/>
<feature type="region of interest" description="Disordered" evidence="1">
    <location>
        <begin position="494"/>
        <end position="515"/>
    </location>
</feature>
<dbReference type="Proteomes" id="UP000001876">
    <property type="component" value="Unassembled WGS sequence"/>
</dbReference>
<dbReference type="RefSeq" id="XP_003063725.1">
    <property type="nucleotide sequence ID" value="XM_003063679.1"/>
</dbReference>
<feature type="compositionally biased region" description="Basic and acidic residues" evidence="1">
    <location>
        <begin position="325"/>
        <end position="336"/>
    </location>
</feature>
<feature type="compositionally biased region" description="Gly residues" evidence="1">
    <location>
        <begin position="209"/>
        <end position="221"/>
    </location>
</feature>
<reference evidence="2 3" key="1">
    <citation type="journal article" date="2009" name="Science">
        <title>Green evolution and dynamic adaptations revealed by genomes of the marine picoeukaryotes Micromonas.</title>
        <authorList>
            <person name="Worden A.Z."/>
            <person name="Lee J.H."/>
            <person name="Mock T."/>
            <person name="Rouze P."/>
            <person name="Simmons M.P."/>
            <person name="Aerts A.L."/>
            <person name="Allen A.E."/>
            <person name="Cuvelier M.L."/>
            <person name="Derelle E."/>
            <person name="Everett M.V."/>
            <person name="Foulon E."/>
            <person name="Grimwood J."/>
            <person name="Gundlach H."/>
            <person name="Henrissat B."/>
            <person name="Napoli C."/>
            <person name="McDonald S.M."/>
            <person name="Parker M.S."/>
            <person name="Rombauts S."/>
            <person name="Salamov A."/>
            <person name="Von Dassow P."/>
            <person name="Badger J.H."/>
            <person name="Coutinho P.M."/>
            <person name="Demir E."/>
            <person name="Dubchak I."/>
            <person name="Gentemann C."/>
            <person name="Eikrem W."/>
            <person name="Gready J.E."/>
            <person name="John U."/>
            <person name="Lanier W."/>
            <person name="Lindquist E.A."/>
            <person name="Lucas S."/>
            <person name="Mayer K.F."/>
            <person name="Moreau H."/>
            <person name="Not F."/>
            <person name="Otillar R."/>
            <person name="Panaud O."/>
            <person name="Pangilinan J."/>
            <person name="Paulsen I."/>
            <person name="Piegu B."/>
            <person name="Poliakov A."/>
            <person name="Robbens S."/>
            <person name="Schmutz J."/>
            <person name="Toulza E."/>
            <person name="Wyss T."/>
            <person name="Zelensky A."/>
            <person name="Zhou K."/>
            <person name="Armbrust E.V."/>
            <person name="Bhattacharya D."/>
            <person name="Goodenough U.W."/>
            <person name="Van de Peer Y."/>
            <person name="Grigoriev I.V."/>
        </authorList>
    </citation>
    <scope>NUCLEOTIDE SEQUENCE [LARGE SCALE GENOMIC DNA]</scope>
    <source>
        <strain evidence="2 3">CCMP1545</strain>
    </source>
</reference>
<protein>
    <submittedName>
        <fullName evidence="2">Predicted protein</fullName>
    </submittedName>
</protein>
<sequence>MALTNNRLTAKSSSNVLGSLPLRDARGVETSPRAMADRAKPESTFSVNFDTSIASSAPAPSRPRRPAGRGDRGAAGDGGGGRGARAVAPAVSDVANVSDLDGFDLAEPDAIVAGSLARRSSESDTESSVPVQAYGRKPPVWSLSAMQHRHTIREGGDTAEKLFAELLQSSQAALEAAEREKFDAISRAEEAERASAASSERERRLLRASGGGGGGGGGGGRYDADASSSVATDPPDLASLSVSDTARSRDAAAVRNAYAKLPCANENERPSASGRGGGRGGGGAGSSVVWRSNDAASAYDAPLPPRPSWSVLGMARRAQTPEAAASERAERDAADAKAKAAAAKKKTSTRVAAAVKSGAFYLTLVPIRPRRRGERRSLRTFSSGVRLSPPRVPRFQSRHPSMPFDSASDAFQLHPDIIARTDPRPSELLSPSLALARAAETADVAANRAETLAGAMRTVAELVEEGRITDPGEALRKIRDVARRAEKTCREVEADAARGGGLGVTSKKSLEGIHE</sequence>
<gene>
    <name evidence="2" type="ORF">MICPUCDRAFT_65976</name>
</gene>
<feature type="region of interest" description="Disordered" evidence="1">
    <location>
        <begin position="189"/>
        <end position="336"/>
    </location>
</feature>
<dbReference type="KEGG" id="mpp:MICPUCDRAFT_65976"/>
<feature type="compositionally biased region" description="Polar residues" evidence="1">
    <location>
        <begin position="43"/>
        <end position="53"/>
    </location>
</feature>
<organism evidence="3">
    <name type="scientific">Micromonas pusilla (strain CCMP1545)</name>
    <name type="common">Picoplanktonic green alga</name>
    <dbReference type="NCBI Taxonomy" id="564608"/>
    <lineage>
        <taxon>Eukaryota</taxon>
        <taxon>Viridiplantae</taxon>
        <taxon>Chlorophyta</taxon>
        <taxon>Mamiellophyceae</taxon>
        <taxon>Mamiellales</taxon>
        <taxon>Mamiellaceae</taxon>
        <taxon>Micromonas</taxon>
    </lineage>
</organism>
<accession>C1N7F3</accession>
<feature type="compositionally biased region" description="Gly residues" evidence="1">
    <location>
        <begin position="274"/>
        <end position="285"/>
    </location>
</feature>
<dbReference type="OrthoDB" id="6513042at2759"/>
<dbReference type="AlphaFoldDB" id="C1N7F3"/>
<feature type="compositionally biased region" description="Polar residues" evidence="1">
    <location>
        <begin position="1"/>
        <end position="17"/>
    </location>
</feature>
<evidence type="ECO:0000313" key="2">
    <source>
        <dbReference type="EMBL" id="EEH52098.1"/>
    </source>
</evidence>
<name>C1N7F3_MICPC</name>
<feature type="compositionally biased region" description="Basic and acidic residues" evidence="1">
    <location>
        <begin position="189"/>
        <end position="205"/>
    </location>
</feature>
<keyword evidence="3" id="KW-1185">Reference proteome</keyword>
<dbReference type="EMBL" id="GG663749">
    <property type="protein sequence ID" value="EEH52098.1"/>
    <property type="molecule type" value="Genomic_DNA"/>
</dbReference>
<dbReference type="GeneID" id="9689331"/>
<feature type="region of interest" description="Disordered" evidence="1">
    <location>
        <begin position="375"/>
        <end position="396"/>
    </location>
</feature>
<evidence type="ECO:0000313" key="3">
    <source>
        <dbReference type="Proteomes" id="UP000001876"/>
    </source>
</evidence>
<feature type="region of interest" description="Disordered" evidence="1">
    <location>
        <begin position="1"/>
        <end position="87"/>
    </location>
</feature>